<gene>
    <name evidence="2" type="ORF">ZIOFF_073748</name>
</gene>
<evidence type="ECO:0000313" key="2">
    <source>
        <dbReference type="EMBL" id="KAG6469050.1"/>
    </source>
</evidence>
<feature type="region of interest" description="Disordered" evidence="1">
    <location>
        <begin position="1"/>
        <end position="21"/>
    </location>
</feature>
<protein>
    <submittedName>
        <fullName evidence="2">Uncharacterized protein</fullName>
    </submittedName>
</protein>
<comment type="caution">
    <text evidence="2">The sequence shown here is derived from an EMBL/GenBank/DDBJ whole genome shotgun (WGS) entry which is preliminary data.</text>
</comment>
<organism evidence="2 3">
    <name type="scientific">Zingiber officinale</name>
    <name type="common">Ginger</name>
    <name type="synonym">Amomum zingiber</name>
    <dbReference type="NCBI Taxonomy" id="94328"/>
    <lineage>
        <taxon>Eukaryota</taxon>
        <taxon>Viridiplantae</taxon>
        <taxon>Streptophyta</taxon>
        <taxon>Embryophyta</taxon>
        <taxon>Tracheophyta</taxon>
        <taxon>Spermatophyta</taxon>
        <taxon>Magnoliopsida</taxon>
        <taxon>Liliopsida</taxon>
        <taxon>Zingiberales</taxon>
        <taxon>Zingiberaceae</taxon>
        <taxon>Zingiber</taxon>
    </lineage>
</organism>
<dbReference type="AlphaFoldDB" id="A0A8J5EAG9"/>
<reference evidence="2 3" key="1">
    <citation type="submission" date="2020-08" db="EMBL/GenBank/DDBJ databases">
        <title>Plant Genome Project.</title>
        <authorList>
            <person name="Zhang R.-G."/>
        </authorList>
    </citation>
    <scope>NUCLEOTIDE SEQUENCE [LARGE SCALE GENOMIC DNA]</scope>
    <source>
        <tissue evidence="2">Rhizome</tissue>
    </source>
</reference>
<accession>A0A8J5EAG9</accession>
<keyword evidence="3" id="KW-1185">Reference proteome</keyword>
<dbReference type="Proteomes" id="UP000734854">
    <property type="component" value="Unassembled WGS sequence"/>
</dbReference>
<proteinExistence type="predicted"/>
<evidence type="ECO:0000256" key="1">
    <source>
        <dbReference type="SAM" id="MobiDB-lite"/>
    </source>
</evidence>
<sequence>MSSPLADAAPPTPGRRRHERRKKVLRKGVDVFVVETGDEELQGYQNDDDPYRNHVLFKRMLDYLVL</sequence>
<dbReference type="EMBL" id="JACMSC010000022">
    <property type="protein sequence ID" value="KAG6469050.1"/>
    <property type="molecule type" value="Genomic_DNA"/>
</dbReference>
<name>A0A8J5EAG9_ZINOF</name>
<evidence type="ECO:0000313" key="3">
    <source>
        <dbReference type="Proteomes" id="UP000734854"/>
    </source>
</evidence>